<feature type="transmembrane region" description="Helical" evidence="1">
    <location>
        <begin position="204"/>
        <end position="225"/>
    </location>
</feature>
<dbReference type="AlphaFoldDB" id="A0A9P9JUE7"/>
<dbReference type="OrthoDB" id="5094237at2759"/>
<dbReference type="Proteomes" id="UP000720189">
    <property type="component" value="Unassembled WGS sequence"/>
</dbReference>
<reference evidence="2" key="1">
    <citation type="journal article" date="2021" name="Nat. Commun.">
        <title>Genetic determinants of endophytism in the Arabidopsis root mycobiome.</title>
        <authorList>
            <person name="Mesny F."/>
            <person name="Miyauchi S."/>
            <person name="Thiergart T."/>
            <person name="Pickel B."/>
            <person name="Atanasova L."/>
            <person name="Karlsson M."/>
            <person name="Huettel B."/>
            <person name="Barry K.W."/>
            <person name="Haridas S."/>
            <person name="Chen C."/>
            <person name="Bauer D."/>
            <person name="Andreopoulos W."/>
            <person name="Pangilinan J."/>
            <person name="LaButti K."/>
            <person name="Riley R."/>
            <person name="Lipzen A."/>
            <person name="Clum A."/>
            <person name="Drula E."/>
            <person name="Henrissat B."/>
            <person name="Kohler A."/>
            <person name="Grigoriev I.V."/>
            <person name="Martin F.M."/>
            <person name="Hacquard S."/>
        </authorList>
    </citation>
    <scope>NUCLEOTIDE SEQUENCE</scope>
    <source>
        <strain evidence="2">MPI-CAGE-AT-0023</strain>
    </source>
</reference>
<sequence length="231" mass="27688">MNVPSHRVLFLVKRGEDYKLAQICASGLNCQIFFRKLREEYFHLRGFFRAWFSVWRYSHCDFYMCEKFDDHEFAPRKNDTFPDVTNSDYEYQPKPMDSIPPVCQHEFEKRFYACDQPRPLLHWYHKCKRLGLQSHDLLDFFPKKKTEFEEGGDKRESFWGIYAREVISLRCVLFYNLVCVLPMMTFFMVWVLPVGHRTDLQNPSVPFSIVTAMLSLFWSLFLSSLQFGKPH</sequence>
<evidence type="ECO:0000256" key="1">
    <source>
        <dbReference type="SAM" id="Phobius"/>
    </source>
</evidence>
<evidence type="ECO:0000313" key="2">
    <source>
        <dbReference type="EMBL" id="KAH7224430.1"/>
    </source>
</evidence>
<feature type="transmembrane region" description="Helical" evidence="1">
    <location>
        <begin position="172"/>
        <end position="192"/>
    </location>
</feature>
<dbReference type="GeneID" id="70218870"/>
<accession>A0A9P9JUE7</accession>
<organism evidence="2 3">
    <name type="scientific">Fusarium redolens</name>
    <dbReference type="NCBI Taxonomy" id="48865"/>
    <lineage>
        <taxon>Eukaryota</taxon>
        <taxon>Fungi</taxon>
        <taxon>Dikarya</taxon>
        <taxon>Ascomycota</taxon>
        <taxon>Pezizomycotina</taxon>
        <taxon>Sordariomycetes</taxon>
        <taxon>Hypocreomycetidae</taxon>
        <taxon>Hypocreales</taxon>
        <taxon>Nectriaceae</taxon>
        <taxon>Fusarium</taxon>
        <taxon>Fusarium redolens species complex</taxon>
    </lineage>
</organism>
<keyword evidence="1" id="KW-0472">Membrane</keyword>
<dbReference type="RefSeq" id="XP_046042491.1">
    <property type="nucleotide sequence ID" value="XM_046188916.1"/>
</dbReference>
<keyword evidence="1" id="KW-0812">Transmembrane</keyword>
<protein>
    <submittedName>
        <fullName evidence="2">Uncharacterized protein</fullName>
    </submittedName>
</protein>
<name>A0A9P9JUE7_FUSRE</name>
<gene>
    <name evidence="2" type="ORF">BKA55DRAFT_527310</name>
</gene>
<dbReference type="EMBL" id="JAGMUX010000026">
    <property type="protein sequence ID" value="KAH7224430.1"/>
    <property type="molecule type" value="Genomic_DNA"/>
</dbReference>
<proteinExistence type="predicted"/>
<keyword evidence="1" id="KW-1133">Transmembrane helix</keyword>
<comment type="caution">
    <text evidence="2">The sequence shown here is derived from an EMBL/GenBank/DDBJ whole genome shotgun (WGS) entry which is preliminary data.</text>
</comment>
<evidence type="ECO:0000313" key="3">
    <source>
        <dbReference type="Proteomes" id="UP000720189"/>
    </source>
</evidence>
<keyword evidence="3" id="KW-1185">Reference proteome</keyword>